<dbReference type="eggNOG" id="ENOG502RT6G">
    <property type="taxonomic scope" value="Eukaryota"/>
</dbReference>
<dbReference type="FunCoup" id="E3NIE1">
    <property type="interactions" value="549"/>
</dbReference>
<dbReference type="STRING" id="31234.E3NIE1"/>
<organism evidence="3">
    <name type="scientific">Caenorhabditis remanei</name>
    <name type="common">Caenorhabditis vulgaris</name>
    <dbReference type="NCBI Taxonomy" id="31234"/>
    <lineage>
        <taxon>Eukaryota</taxon>
        <taxon>Metazoa</taxon>
        <taxon>Ecdysozoa</taxon>
        <taxon>Nematoda</taxon>
        <taxon>Chromadorea</taxon>
        <taxon>Rhabditida</taxon>
        <taxon>Rhabditina</taxon>
        <taxon>Rhabditomorpha</taxon>
        <taxon>Rhabditoidea</taxon>
        <taxon>Rhabditidae</taxon>
        <taxon>Peloderinae</taxon>
        <taxon>Caenorhabditis</taxon>
    </lineage>
</organism>
<dbReference type="PROSITE" id="PS50181">
    <property type="entry name" value="FBOX"/>
    <property type="match status" value="1"/>
</dbReference>
<dbReference type="InterPro" id="IPR012885">
    <property type="entry name" value="F-box_Sdz-33"/>
</dbReference>
<keyword evidence="3" id="KW-1185">Reference proteome</keyword>
<evidence type="ECO:0000313" key="3">
    <source>
        <dbReference type="Proteomes" id="UP000008281"/>
    </source>
</evidence>
<dbReference type="HOGENOM" id="CLU_028840_6_0_1"/>
<proteinExistence type="predicted"/>
<dbReference type="PANTHER" id="PTHR21503">
    <property type="entry name" value="F-BOX-CONTAINING HYPOTHETICAL PROTEIN C.ELEGANS"/>
    <property type="match status" value="1"/>
</dbReference>
<dbReference type="EMBL" id="DS268699">
    <property type="protein sequence ID" value="EFO98948.1"/>
    <property type="molecule type" value="Genomic_DNA"/>
</dbReference>
<dbReference type="Proteomes" id="UP000008281">
    <property type="component" value="Unassembled WGS sequence"/>
</dbReference>
<dbReference type="PANTHER" id="PTHR21503:SF52">
    <property type="entry name" value="F-BOX DOMAIN-CONTAINING PROTEIN"/>
    <property type="match status" value="1"/>
</dbReference>
<reference evidence="2" key="1">
    <citation type="submission" date="2007-07" db="EMBL/GenBank/DDBJ databases">
        <title>PCAP assembly of the Caenorhabditis remanei genome.</title>
        <authorList>
            <consortium name="The Caenorhabditis remanei Sequencing Consortium"/>
            <person name="Wilson R.K."/>
        </authorList>
    </citation>
    <scope>NUCLEOTIDE SEQUENCE [LARGE SCALE GENOMIC DNA]</scope>
    <source>
        <strain evidence="2">PB4641</strain>
    </source>
</reference>
<dbReference type="Pfam" id="PF07735">
    <property type="entry name" value="FBA_2"/>
    <property type="match status" value="1"/>
</dbReference>
<dbReference type="InParanoid" id="E3NIE1"/>
<sequence>MSPFPLLRLPGVVLCELFKSLSIGEKINLSLCSKKSSIQINNDRLYSQRVIVDLVYLGQKIRVHSENEKDTYAIFISPDSWKSNDSNTQQFSIACCSVRGTSFSIGIDTFWKNQQEGFLFNIRHLLKMLQCTISTSVSCYESDLYGPIISELFDLQVEFKAFTILLNKHLLFKQMSSNFGRLENLRIISVANPGFSPVFHSWPQKIRIGSSYWFTVEFLLACTCTHITLEESCLENKDLDEVLKNWMVGGLPNLKYLKIHSLRSTNNGDHILGMDWSELNGMVIQTDDGSKKATIKLTPFWIEMDVIPFE</sequence>
<dbReference type="InterPro" id="IPR001810">
    <property type="entry name" value="F-box_dom"/>
</dbReference>
<evidence type="ECO:0000313" key="2">
    <source>
        <dbReference type="EMBL" id="EFO98948.1"/>
    </source>
</evidence>
<name>E3NIE1_CAERE</name>
<accession>E3NIE1</accession>
<dbReference type="Pfam" id="PF00646">
    <property type="entry name" value="F-box"/>
    <property type="match status" value="1"/>
</dbReference>
<protein>
    <recommendedName>
        <fullName evidence="1">F-box domain-containing protein</fullName>
    </recommendedName>
</protein>
<feature type="domain" description="F-box" evidence="1">
    <location>
        <begin position="3"/>
        <end position="49"/>
    </location>
</feature>
<gene>
    <name evidence="2" type="ORF">CRE_05255</name>
</gene>
<evidence type="ECO:0000259" key="1">
    <source>
        <dbReference type="PROSITE" id="PS50181"/>
    </source>
</evidence>
<dbReference type="AlphaFoldDB" id="E3NIE1"/>